<reference evidence="1" key="1">
    <citation type="submission" date="2023-07" db="EMBL/GenBank/DDBJ databases">
        <title>Sorghum-associated microbial communities from plants grown in Nebraska, USA.</title>
        <authorList>
            <person name="Schachtman D."/>
        </authorList>
    </citation>
    <scope>NUCLEOTIDE SEQUENCE</scope>
    <source>
        <strain evidence="1">3432</strain>
    </source>
</reference>
<accession>A0AAW8MDK2</accession>
<evidence type="ECO:0000313" key="2">
    <source>
        <dbReference type="Proteomes" id="UP001252613"/>
    </source>
</evidence>
<sequence length="118" mass="12645">MTISNVNSFRNAAPDHELEMVSAPPQADVDLFDSALRDNHEPAGLASGLMSAISDRLTGQVELSHQAERAMKSASVSMDPMDILKMSGTLSQYSLQTALTTKVVSKGAQVLDKLTNLQ</sequence>
<gene>
    <name evidence="1" type="ORF">J2W43_003531</name>
</gene>
<dbReference type="Pfam" id="PF17001">
    <property type="entry name" value="T3SS_basalb_I"/>
    <property type="match status" value="1"/>
</dbReference>
<comment type="caution">
    <text evidence="1">The sequence shown here is derived from an EMBL/GenBank/DDBJ whole genome shotgun (WGS) entry which is preliminary data.</text>
</comment>
<dbReference type="NCBIfam" id="TIGR02497">
    <property type="entry name" value="yscI_hrpB_dom"/>
    <property type="match status" value="1"/>
</dbReference>
<dbReference type="RefSeq" id="WP_265028345.1">
    <property type="nucleotide sequence ID" value="NZ_JAVDVC010000006.1"/>
</dbReference>
<protein>
    <submittedName>
        <fullName evidence="1">Type III secretion system YscI/HrpB-like protein</fullName>
    </submittedName>
</protein>
<evidence type="ECO:0000313" key="1">
    <source>
        <dbReference type="EMBL" id="MDR6959534.1"/>
    </source>
</evidence>
<organism evidence="1 2">
    <name type="scientific">Pseudomonas brassicacearum</name>
    <dbReference type="NCBI Taxonomy" id="930166"/>
    <lineage>
        <taxon>Bacteria</taxon>
        <taxon>Pseudomonadati</taxon>
        <taxon>Pseudomonadota</taxon>
        <taxon>Gammaproteobacteria</taxon>
        <taxon>Pseudomonadales</taxon>
        <taxon>Pseudomonadaceae</taxon>
        <taxon>Pseudomonas</taxon>
    </lineage>
</organism>
<dbReference type="AlphaFoldDB" id="A0AAW8MDK2"/>
<dbReference type="InterPro" id="IPR012670">
    <property type="entry name" value="T3SS_YscI/HrpB"/>
</dbReference>
<dbReference type="EMBL" id="JAVDVC010000006">
    <property type="protein sequence ID" value="MDR6959534.1"/>
    <property type="molecule type" value="Genomic_DNA"/>
</dbReference>
<dbReference type="GO" id="GO:0030254">
    <property type="term" value="P:protein secretion by the type III secretion system"/>
    <property type="evidence" value="ECO:0007669"/>
    <property type="project" value="InterPro"/>
</dbReference>
<proteinExistence type="predicted"/>
<name>A0AAW8MDK2_9PSED</name>
<dbReference type="Proteomes" id="UP001252613">
    <property type="component" value="Unassembled WGS sequence"/>
</dbReference>